<dbReference type="EMBL" id="BTGU01005957">
    <property type="protein sequence ID" value="GMN32761.1"/>
    <property type="molecule type" value="Genomic_DNA"/>
</dbReference>
<proteinExistence type="predicted"/>
<comment type="caution">
    <text evidence="2">The sequence shown here is derived from an EMBL/GenBank/DDBJ whole genome shotgun (WGS) entry which is preliminary data.</text>
</comment>
<feature type="region of interest" description="Disordered" evidence="1">
    <location>
        <begin position="15"/>
        <end position="48"/>
    </location>
</feature>
<organism evidence="2 3">
    <name type="scientific">Ficus carica</name>
    <name type="common">Common fig</name>
    <dbReference type="NCBI Taxonomy" id="3494"/>
    <lineage>
        <taxon>Eukaryota</taxon>
        <taxon>Viridiplantae</taxon>
        <taxon>Streptophyta</taxon>
        <taxon>Embryophyta</taxon>
        <taxon>Tracheophyta</taxon>
        <taxon>Spermatophyta</taxon>
        <taxon>Magnoliopsida</taxon>
        <taxon>eudicotyledons</taxon>
        <taxon>Gunneridae</taxon>
        <taxon>Pentapetalae</taxon>
        <taxon>rosids</taxon>
        <taxon>fabids</taxon>
        <taxon>Rosales</taxon>
        <taxon>Moraceae</taxon>
        <taxon>Ficeae</taxon>
        <taxon>Ficus</taxon>
    </lineage>
</organism>
<gene>
    <name evidence="2" type="ORF">TIFTF001_048197</name>
</gene>
<dbReference type="AlphaFoldDB" id="A0AA87ZVB1"/>
<keyword evidence="3" id="KW-1185">Reference proteome</keyword>
<name>A0AA87ZVB1_FICCA</name>
<sequence>MYMYSVLNFYVPARARRENGHDSPSPRSTVQNMPAVLSSGVGSDRTRPNRLDLWNLNGSDPIGSDRSFEFRCRTAAGPERKGAANLLPRGQGCLLTLSHLLEGSAA</sequence>
<accession>A0AA87ZVB1</accession>
<evidence type="ECO:0000256" key="1">
    <source>
        <dbReference type="SAM" id="MobiDB-lite"/>
    </source>
</evidence>
<evidence type="ECO:0000313" key="3">
    <source>
        <dbReference type="Proteomes" id="UP001187192"/>
    </source>
</evidence>
<evidence type="ECO:0000313" key="2">
    <source>
        <dbReference type="EMBL" id="GMN32761.1"/>
    </source>
</evidence>
<dbReference type="Proteomes" id="UP001187192">
    <property type="component" value="Unassembled WGS sequence"/>
</dbReference>
<reference evidence="2" key="1">
    <citation type="submission" date="2023-07" db="EMBL/GenBank/DDBJ databases">
        <title>draft genome sequence of fig (Ficus carica).</title>
        <authorList>
            <person name="Takahashi T."/>
            <person name="Nishimura K."/>
        </authorList>
    </citation>
    <scope>NUCLEOTIDE SEQUENCE</scope>
</reference>
<protein>
    <submittedName>
        <fullName evidence="2">Uncharacterized protein</fullName>
    </submittedName>
</protein>